<name>A0A9X4XGC3_9FIRM</name>
<dbReference type="RefSeq" id="WP_155223192.1">
    <property type="nucleotide sequence ID" value="NZ_CAJJOK010000018.1"/>
</dbReference>
<protein>
    <submittedName>
        <fullName evidence="1">Uncharacterized protein</fullName>
    </submittedName>
</protein>
<comment type="caution">
    <text evidence="1">The sequence shown here is derived from an EMBL/GenBank/DDBJ whole genome shotgun (WGS) entry which is preliminary data.</text>
</comment>
<accession>A0A9X4XGC3</accession>
<gene>
    <name evidence="1" type="ORF">GMA92_16000</name>
</gene>
<dbReference type="EMBL" id="WMQE01000079">
    <property type="protein sequence ID" value="MTK22894.1"/>
    <property type="molecule type" value="Genomic_DNA"/>
</dbReference>
<reference evidence="1 2" key="1">
    <citation type="journal article" date="2019" name="Nat. Med.">
        <title>A library of human gut bacterial isolates paired with longitudinal multiomics data enables mechanistic microbiome research.</title>
        <authorList>
            <person name="Poyet M."/>
            <person name="Groussin M."/>
            <person name="Gibbons S.M."/>
            <person name="Avila-Pacheco J."/>
            <person name="Jiang X."/>
            <person name="Kearney S.M."/>
            <person name="Perrotta A.R."/>
            <person name="Berdy B."/>
            <person name="Zhao S."/>
            <person name="Lieberman T.D."/>
            <person name="Swanson P.K."/>
            <person name="Smith M."/>
            <person name="Roesemann S."/>
            <person name="Alexander J.E."/>
            <person name="Rich S.A."/>
            <person name="Livny J."/>
            <person name="Vlamakis H."/>
            <person name="Clish C."/>
            <person name="Bullock K."/>
            <person name="Deik A."/>
            <person name="Scott J."/>
            <person name="Pierce K.A."/>
            <person name="Xavier R.J."/>
            <person name="Alm E.J."/>
        </authorList>
    </citation>
    <scope>NUCLEOTIDE SEQUENCE [LARGE SCALE GENOMIC DNA]</scope>
    <source>
        <strain evidence="1 2">BIOML-A198</strain>
    </source>
</reference>
<evidence type="ECO:0000313" key="1">
    <source>
        <dbReference type="EMBL" id="MTK22894.1"/>
    </source>
</evidence>
<evidence type="ECO:0000313" key="2">
    <source>
        <dbReference type="Proteomes" id="UP000487649"/>
    </source>
</evidence>
<dbReference type="Proteomes" id="UP000487649">
    <property type="component" value="Unassembled WGS sequence"/>
</dbReference>
<sequence length="138" mass="16415">MNVRKKFEDYRFMTKNRPLVEGELNRIDNLVRIKTSGIKAEGGYSSKDTMDYYNDLIARKQRLETTLLEYDLLIELVNDALGLLKKEMPIEYEAIKMYHIECKKIFQIMSKLSFSKSQCWVYIRRGEKELSQLFDIVK</sequence>
<dbReference type="AlphaFoldDB" id="A0A9X4XGC3"/>
<organism evidence="1 2">
    <name type="scientific">Turicibacter sanguinis</name>
    <dbReference type="NCBI Taxonomy" id="154288"/>
    <lineage>
        <taxon>Bacteria</taxon>
        <taxon>Bacillati</taxon>
        <taxon>Bacillota</taxon>
        <taxon>Erysipelotrichia</taxon>
        <taxon>Erysipelotrichales</taxon>
        <taxon>Turicibacteraceae</taxon>
        <taxon>Turicibacter</taxon>
    </lineage>
</organism>
<proteinExistence type="predicted"/>